<reference evidence="1 2" key="1">
    <citation type="submission" date="2021-06" db="EMBL/GenBank/DDBJ databases">
        <title>Caerostris darwini draft genome.</title>
        <authorList>
            <person name="Kono N."/>
            <person name="Arakawa K."/>
        </authorList>
    </citation>
    <scope>NUCLEOTIDE SEQUENCE [LARGE SCALE GENOMIC DNA]</scope>
</reference>
<evidence type="ECO:0000313" key="2">
    <source>
        <dbReference type="Proteomes" id="UP001054837"/>
    </source>
</evidence>
<proteinExistence type="predicted"/>
<name>A0AAV4R2L0_9ARAC</name>
<dbReference type="Proteomes" id="UP001054837">
    <property type="component" value="Unassembled WGS sequence"/>
</dbReference>
<accession>A0AAV4R2L0</accession>
<comment type="caution">
    <text evidence="1">The sequence shown here is derived from an EMBL/GenBank/DDBJ whole genome shotgun (WGS) entry which is preliminary data.</text>
</comment>
<dbReference type="EMBL" id="BPLQ01005380">
    <property type="protein sequence ID" value="GIY14546.1"/>
    <property type="molecule type" value="Genomic_DNA"/>
</dbReference>
<sequence>MRHRLQSLPSLEQQYDGPERLWQMEMRAQRDDEVVDPVGGKVGGQDDAAAGPVVLLGVAERAVDAHLQSTSIAYISICYTQRVTECRLSLSGALT</sequence>
<evidence type="ECO:0000313" key="1">
    <source>
        <dbReference type="EMBL" id="GIY14546.1"/>
    </source>
</evidence>
<dbReference type="AlphaFoldDB" id="A0AAV4R2L0"/>
<protein>
    <submittedName>
        <fullName evidence="1">Uncharacterized protein</fullName>
    </submittedName>
</protein>
<gene>
    <name evidence="1" type="ORF">CDAR_402901</name>
</gene>
<organism evidence="1 2">
    <name type="scientific">Caerostris darwini</name>
    <dbReference type="NCBI Taxonomy" id="1538125"/>
    <lineage>
        <taxon>Eukaryota</taxon>
        <taxon>Metazoa</taxon>
        <taxon>Ecdysozoa</taxon>
        <taxon>Arthropoda</taxon>
        <taxon>Chelicerata</taxon>
        <taxon>Arachnida</taxon>
        <taxon>Araneae</taxon>
        <taxon>Araneomorphae</taxon>
        <taxon>Entelegynae</taxon>
        <taxon>Araneoidea</taxon>
        <taxon>Araneidae</taxon>
        <taxon>Caerostris</taxon>
    </lineage>
</organism>
<keyword evidence="2" id="KW-1185">Reference proteome</keyword>